<reference evidence="2" key="2">
    <citation type="submission" date="2021-10" db="EMBL/GenBank/DDBJ databases">
        <title>Phylogenomics reveals ancestral predisposition of the termite-cultivated fungus Termitomyces towards a domesticated lifestyle.</title>
        <authorList>
            <person name="Auxier B."/>
            <person name="Grum-Grzhimaylo A."/>
            <person name="Cardenas M.E."/>
            <person name="Lodge J.D."/>
            <person name="Laessoe T."/>
            <person name="Pedersen O."/>
            <person name="Smith M.E."/>
            <person name="Kuyper T.W."/>
            <person name="Franco-Molano E.A."/>
            <person name="Baroni T.J."/>
            <person name="Aanen D.K."/>
        </authorList>
    </citation>
    <scope>NUCLEOTIDE SEQUENCE</scope>
    <source>
        <strain evidence="2">D49</strain>
    </source>
</reference>
<sequence>VHMPSPPRQATPPDIEMGPPSSPPLPLPTETGRGARQKRPTWKLLKQLPAPPTPIPPPDIVENPNQDNTEDEDQTPPPLAELVWNVAVRTLKNAFGLYREYPSRPTHNPDDTISLPDLSNTGTVPPTTALLDPTQDPVHSKTSTSYYPFQNSTAFGLVNWMWTGSPMKSLQEVSRLIDFLKSDKFVKEDLTNFDLRKETARLDTNLQARPSDNEGSPSTTSNDGWIDSDVVIEVPDGKKHPDPSTIPKFTIPGLRRRSLVEII</sequence>
<feature type="region of interest" description="Disordered" evidence="1">
    <location>
        <begin position="204"/>
        <end position="227"/>
    </location>
</feature>
<organism evidence="2 3">
    <name type="scientific">Sphagnurus paluster</name>
    <dbReference type="NCBI Taxonomy" id="117069"/>
    <lineage>
        <taxon>Eukaryota</taxon>
        <taxon>Fungi</taxon>
        <taxon>Dikarya</taxon>
        <taxon>Basidiomycota</taxon>
        <taxon>Agaricomycotina</taxon>
        <taxon>Agaricomycetes</taxon>
        <taxon>Agaricomycetidae</taxon>
        <taxon>Agaricales</taxon>
        <taxon>Tricholomatineae</taxon>
        <taxon>Lyophyllaceae</taxon>
        <taxon>Sphagnurus</taxon>
    </lineage>
</organism>
<feature type="region of interest" description="Disordered" evidence="1">
    <location>
        <begin position="1"/>
        <end position="78"/>
    </location>
</feature>
<feature type="compositionally biased region" description="Polar residues" evidence="1">
    <location>
        <begin position="204"/>
        <end position="223"/>
    </location>
</feature>
<gene>
    <name evidence="2" type="ORF">H0H81_008394</name>
</gene>
<proteinExistence type="predicted"/>
<evidence type="ECO:0000313" key="3">
    <source>
        <dbReference type="Proteomes" id="UP000717328"/>
    </source>
</evidence>
<protein>
    <submittedName>
        <fullName evidence="2">Uncharacterized protein</fullName>
    </submittedName>
</protein>
<feature type="compositionally biased region" description="Pro residues" evidence="1">
    <location>
        <begin position="49"/>
        <end position="59"/>
    </location>
</feature>
<dbReference type="AlphaFoldDB" id="A0A9P7FMK6"/>
<evidence type="ECO:0000313" key="2">
    <source>
        <dbReference type="EMBL" id="KAG5633364.1"/>
    </source>
</evidence>
<dbReference type="OrthoDB" id="3208495at2759"/>
<name>A0A9P7FMK6_9AGAR</name>
<keyword evidence="3" id="KW-1185">Reference proteome</keyword>
<dbReference type="Proteomes" id="UP000717328">
    <property type="component" value="Unassembled WGS sequence"/>
</dbReference>
<comment type="caution">
    <text evidence="2">The sequence shown here is derived from an EMBL/GenBank/DDBJ whole genome shotgun (WGS) entry which is preliminary data.</text>
</comment>
<reference evidence="2" key="1">
    <citation type="submission" date="2021-02" db="EMBL/GenBank/DDBJ databases">
        <authorList>
            <person name="Nieuwenhuis M."/>
            <person name="Van De Peppel L.J.J."/>
        </authorList>
    </citation>
    <scope>NUCLEOTIDE SEQUENCE</scope>
    <source>
        <strain evidence="2">D49</strain>
    </source>
</reference>
<accession>A0A9P7FMK6</accession>
<feature type="non-terminal residue" evidence="2">
    <location>
        <position position="1"/>
    </location>
</feature>
<feature type="compositionally biased region" description="Pro residues" evidence="1">
    <location>
        <begin position="1"/>
        <end position="10"/>
    </location>
</feature>
<evidence type="ECO:0000256" key="1">
    <source>
        <dbReference type="SAM" id="MobiDB-lite"/>
    </source>
</evidence>
<dbReference type="EMBL" id="JABCKI010008040">
    <property type="protein sequence ID" value="KAG5633364.1"/>
    <property type="molecule type" value="Genomic_DNA"/>
</dbReference>